<accession>A0A239HEY9</accession>
<organism evidence="1 2">
    <name type="scientific">Rhodococcoides kyotonense</name>
    <dbReference type="NCBI Taxonomy" id="398843"/>
    <lineage>
        <taxon>Bacteria</taxon>
        <taxon>Bacillati</taxon>
        <taxon>Actinomycetota</taxon>
        <taxon>Actinomycetes</taxon>
        <taxon>Mycobacteriales</taxon>
        <taxon>Nocardiaceae</taxon>
        <taxon>Rhodococcoides</taxon>
    </lineage>
</organism>
<dbReference type="Proteomes" id="UP000198327">
    <property type="component" value="Unassembled WGS sequence"/>
</dbReference>
<dbReference type="InterPro" id="IPR007362">
    <property type="entry name" value="DUF429"/>
</dbReference>
<keyword evidence="2" id="KW-1185">Reference proteome</keyword>
<reference evidence="2" key="1">
    <citation type="submission" date="2017-06" db="EMBL/GenBank/DDBJ databases">
        <authorList>
            <person name="Varghese N."/>
            <person name="Submissions S."/>
        </authorList>
    </citation>
    <scope>NUCLEOTIDE SEQUENCE [LARGE SCALE GENOMIC DNA]</scope>
    <source>
        <strain evidence="2">JCM 23211</strain>
    </source>
</reference>
<protein>
    <submittedName>
        <fullName evidence="1">Predicted nuclease (RNAse H fold)</fullName>
    </submittedName>
</protein>
<dbReference type="AlphaFoldDB" id="A0A239HEY9"/>
<dbReference type="OrthoDB" id="9811476at2"/>
<dbReference type="EMBL" id="FZOW01000005">
    <property type="protein sequence ID" value="SNS79598.1"/>
    <property type="molecule type" value="Genomic_DNA"/>
</dbReference>
<dbReference type="Pfam" id="PF04250">
    <property type="entry name" value="DUF429"/>
    <property type="match status" value="1"/>
</dbReference>
<dbReference type="STRING" id="398843.A3K89_20265"/>
<gene>
    <name evidence="1" type="ORF">SAMN05421642_105221</name>
</gene>
<evidence type="ECO:0000313" key="1">
    <source>
        <dbReference type="EMBL" id="SNS79598.1"/>
    </source>
</evidence>
<sequence length="223" mass="24043">MSAGNAVAGVDGAKGEWVVARYDGSHIRWSVAHDVDEVVRSTEDCSAVGVDMPLSMPEHGYRTSESEAKSFLGPARSSIFHTPVRAVLDADSYEDACAISRSVTGKAISKQTWYLMAGVRSWQSVRFDPERVVEVHPECAFRMMAPSTEFASKKTARGAGQRLAALGSWLDPRDLAAGLAELPVGPVVDDALDAAAAAWSAWRFSRGEHRMFGTTDAADRIVV</sequence>
<evidence type="ECO:0000313" key="2">
    <source>
        <dbReference type="Proteomes" id="UP000198327"/>
    </source>
</evidence>
<name>A0A239HEY9_9NOCA</name>
<proteinExistence type="predicted"/>